<reference evidence="4" key="1">
    <citation type="submission" date="2012-11" db="EMBL/GenBank/DDBJ databases">
        <authorList>
            <person name="Lucero-Rivera Y.E."/>
            <person name="Tovar-Ramirez D."/>
        </authorList>
    </citation>
    <scope>NUCLEOTIDE SEQUENCE [LARGE SCALE GENOMIC DNA]</scope>
    <source>
        <strain evidence="4">Araruama</strain>
    </source>
</reference>
<keyword evidence="3" id="KW-0808">Transferase</keyword>
<dbReference type="PANTHER" id="PTHR41244">
    <property type="entry name" value="RHAMNAN SYNTHESIS F"/>
    <property type="match status" value="1"/>
</dbReference>
<dbReference type="Gene3D" id="3.40.50.2000">
    <property type="entry name" value="Glycogen Phosphorylase B"/>
    <property type="match status" value="1"/>
</dbReference>
<comment type="caution">
    <text evidence="3">The sequence shown here is derived from an EMBL/GenBank/DDBJ whole genome shotgun (WGS) entry which is preliminary data.</text>
</comment>
<feature type="domain" description="Glycosyl transferase family 1" evidence="1">
    <location>
        <begin position="755"/>
        <end position="845"/>
    </location>
</feature>
<dbReference type="SUPFAM" id="SSF53448">
    <property type="entry name" value="Nucleotide-diphospho-sugar transferases"/>
    <property type="match status" value="1"/>
</dbReference>
<organism evidence="3 4">
    <name type="scientific">Candidatus Magnetoglobus multicellularis str. Araruama</name>
    <dbReference type="NCBI Taxonomy" id="890399"/>
    <lineage>
        <taxon>Bacteria</taxon>
        <taxon>Pseudomonadati</taxon>
        <taxon>Thermodesulfobacteriota</taxon>
        <taxon>Desulfobacteria</taxon>
        <taxon>Desulfobacterales</taxon>
        <taxon>Desulfobacteraceae</taxon>
        <taxon>Candidatus Magnetoglobus</taxon>
    </lineage>
</organism>
<dbReference type="Gene3D" id="3.90.550.10">
    <property type="entry name" value="Spore Coat Polysaccharide Biosynthesis Protein SpsA, Chain A"/>
    <property type="match status" value="1"/>
</dbReference>
<dbReference type="EMBL" id="ATBP01000431">
    <property type="protein sequence ID" value="ETR70399.1"/>
    <property type="molecule type" value="Genomic_DNA"/>
</dbReference>
<dbReference type="AlphaFoldDB" id="A0A1V1P682"/>
<dbReference type="Gene3D" id="3.20.20.80">
    <property type="entry name" value="Glycosidases"/>
    <property type="match status" value="1"/>
</dbReference>
<dbReference type="Pfam" id="PF14307">
    <property type="entry name" value="Glyco_tran_WbsX"/>
    <property type="match status" value="1"/>
</dbReference>
<dbReference type="InterPro" id="IPR029044">
    <property type="entry name" value="Nucleotide-diphossugar_trans"/>
</dbReference>
<protein>
    <submittedName>
        <fullName evidence="3">Glycosyl transferase family protein</fullName>
    </submittedName>
</protein>
<evidence type="ECO:0000259" key="2">
    <source>
        <dbReference type="Pfam" id="PF00535"/>
    </source>
</evidence>
<dbReference type="Pfam" id="PF00535">
    <property type="entry name" value="Glycos_transf_2"/>
    <property type="match status" value="1"/>
</dbReference>
<sequence length="885" mass="103396">MEHATIHINTSPERYGNWLREICQFTQNQFKSDEQLVFINAWNEWAEGCHLEPDKRWGYAYLEATRNAMIKALEQNKTFMPLSMSYYFHEHLYLKRKNILCNIFKIKSLKSDSAFLIDYSKVIQYLYVNNIGIFDYQNETPLYIKNDHVVELKNRKDIATLYDLTFAEMTSDIFSFVLLQFNKSEHTTACIDTIQSMNDKRIRIIVVDNCSSLQHRKVILKQYKDDPYIKLIFNKKNQGFSRGCNIGYHYARNVFNSRFIAVINNDTLIKDHQFINKTLQIFNEWTFSIMGPDIEVPEGRHENPLNDYIFSIFDFNHLLQIRKKEKEHFLQNKHAQFKSFGTSSYHKDFIINPILQGAMLIFSPVFILTNENAFDEHSFLYGEEYILAVKAFIEGDLLLYTNKIQIFHKEGVSTSQLKLSKKMMFGYESSIHACKHCMKMLEPNASFLNNSNVFVIQPHDIVKARDPMKQHVLLDLLFCQGGIHGGGEYGKAIFKAIAARQKECENIDLWVAMNPNLSIDSWVLDLLRINQIKVLHTTGFQDIIQWVNSELFHVFYTPAIVVYTSGYEYQKTIGTTLNFTCQKTRIIGTLLDIRDFEIASIGNKLLPYRKLVQCLPEANCNEIELKQLISKEKEKARQLKDMYSEICQSKSIEKLITISNYTYRSILTHFPYIRNKLEMLYAPMKDRPSPMPLNHFNIDFEHITYALILNASRMEKNAISAAMAFDEIFSLDSHPFDQNFFVIFTGLHSLKEITNKKLKRKRRFICLPYLPSEQIEFLYKNMEFLVCASINEGFCYPPVEAMRYHKTSIVSDLTSFPEICGDAAIYCNPYDIQSIMKAILEVAGQKIPTEVIQKHYAYIKNKQQNDLEVLINKILEYTFRSTDKV</sequence>
<dbReference type="InterPro" id="IPR001173">
    <property type="entry name" value="Glyco_trans_2-like"/>
</dbReference>
<dbReference type="PANTHER" id="PTHR41244:SF1">
    <property type="entry name" value="GLYCOSYLTRANSFERASE"/>
    <property type="match status" value="1"/>
</dbReference>
<gene>
    <name evidence="3" type="ORF">OMM_03269</name>
</gene>
<feature type="domain" description="Glycosyltransferase 2-like" evidence="2">
    <location>
        <begin position="180"/>
        <end position="347"/>
    </location>
</feature>
<dbReference type="InterPro" id="IPR001296">
    <property type="entry name" value="Glyco_trans_1"/>
</dbReference>
<dbReference type="SUPFAM" id="SSF53756">
    <property type="entry name" value="UDP-Glycosyltransferase/glycogen phosphorylase"/>
    <property type="match status" value="1"/>
</dbReference>
<dbReference type="InterPro" id="IPR032719">
    <property type="entry name" value="WbsX"/>
</dbReference>
<proteinExistence type="predicted"/>
<evidence type="ECO:0000313" key="4">
    <source>
        <dbReference type="Proteomes" id="UP000189670"/>
    </source>
</evidence>
<dbReference type="Proteomes" id="UP000189670">
    <property type="component" value="Unassembled WGS sequence"/>
</dbReference>
<name>A0A1V1P682_9BACT</name>
<accession>A0A1V1P682</accession>
<dbReference type="GO" id="GO:0016757">
    <property type="term" value="F:glycosyltransferase activity"/>
    <property type="evidence" value="ECO:0007669"/>
    <property type="project" value="InterPro"/>
</dbReference>
<dbReference type="Pfam" id="PF00534">
    <property type="entry name" value="Glycos_transf_1"/>
    <property type="match status" value="1"/>
</dbReference>
<evidence type="ECO:0000313" key="3">
    <source>
        <dbReference type="EMBL" id="ETR70399.1"/>
    </source>
</evidence>
<evidence type="ECO:0000259" key="1">
    <source>
        <dbReference type="Pfam" id="PF00534"/>
    </source>
</evidence>